<sequence>MERPSANAAMVAFGSISVQNGRVIVFGWLFDAKNTQSAQVLGQQYNEALTPDTARHIAHEFADAIIARLGGGINGIAESKIFYISDRSGNKEVWEMDYDGR</sequence>
<dbReference type="Gene3D" id="3.40.50.10070">
    <property type="entry name" value="TolB, N-terminal domain"/>
    <property type="match status" value="1"/>
</dbReference>
<evidence type="ECO:0000313" key="1">
    <source>
        <dbReference type="EMBL" id="EQD53093.1"/>
    </source>
</evidence>
<protein>
    <submittedName>
        <fullName evidence="1">Domain protein beta Propeller</fullName>
    </submittedName>
</protein>
<gene>
    <name evidence="1" type="ORF">B2A_06333</name>
</gene>
<organism evidence="1">
    <name type="scientific">mine drainage metagenome</name>
    <dbReference type="NCBI Taxonomy" id="410659"/>
    <lineage>
        <taxon>unclassified sequences</taxon>
        <taxon>metagenomes</taxon>
        <taxon>ecological metagenomes</taxon>
    </lineage>
</organism>
<dbReference type="SUPFAM" id="SSF52964">
    <property type="entry name" value="TolB, N-terminal domain"/>
    <property type="match status" value="1"/>
</dbReference>
<feature type="non-terminal residue" evidence="1">
    <location>
        <position position="101"/>
    </location>
</feature>
<reference evidence="1" key="1">
    <citation type="submission" date="2013-08" db="EMBL/GenBank/DDBJ databases">
        <authorList>
            <person name="Mendez C."/>
            <person name="Richter M."/>
            <person name="Ferrer M."/>
            <person name="Sanchez J."/>
        </authorList>
    </citation>
    <scope>NUCLEOTIDE SEQUENCE</scope>
</reference>
<name>T1A8E5_9ZZZZ</name>
<comment type="caution">
    <text evidence="1">The sequence shown here is derived from an EMBL/GenBank/DDBJ whole genome shotgun (WGS) entry which is preliminary data.</text>
</comment>
<dbReference type="AlphaFoldDB" id="T1A8E5"/>
<dbReference type="EMBL" id="AUZZ01004470">
    <property type="protein sequence ID" value="EQD53093.1"/>
    <property type="molecule type" value="Genomic_DNA"/>
</dbReference>
<reference evidence="1" key="2">
    <citation type="journal article" date="2014" name="ISME J.">
        <title>Microbial stratification in low pH oxic and suboxic macroscopic growths along an acid mine drainage.</title>
        <authorList>
            <person name="Mendez-Garcia C."/>
            <person name="Mesa V."/>
            <person name="Sprenger R.R."/>
            <person name="Richter M."/>
            <person name="Diez M.S."/>
            <person name="Solano J."/>
            <person name="Bargiela R."/>
            <person name="Golyshina O.V."/>
            <person name="Manteca A."/>
            <person name="Ramos J.L."/>
            <person name="Gallego J.R."/>
            <person name="Llorente I."/>
            <person name="Martins Dos Santos V.A."/>
            <person name="Jensen O.N."/>
            <person name="Pelaez A.I."/>
            <person name="Sanchez J."/>
            <person name="Ferrer M."/>
        </authorList>
    </citation>
    <scope>NUCLEOTIDE SEQUENCE</scope>
</reference>
<proteinExistence type="predicted"/>
<accession>T1A8E5</accession>